<dbReference type="EMBL" id="AAQR03187940">
    <property type="status" value="NOT_ANNOTATED_CDS"/>
    <property type="molecule type" value="Genomic_DNA"/>
</dbReference>
<dbReference type="GO" id="GO:0006826">
    <property type="term" value="P:iron ion transport"/>
    <property type="evidence" value="ECO:0007669"/>
    <property type="project" value="InterPro"/>
</dbReference>
<accession>H0XI11</accession>
<dbReference type="Pfam" id="PF00210">
    <property type="entry name" value="Ferritin"/>
    <property type="match status" value="1"/>
</dbReference>
<dbReference type="HOGENOM" id="CLU_065681_4_0_1"/>
<name>H0XI11_OTOGA</name>
<sequence length="183" mass="21036">VMALAPSQVHQNYHPECKAGVNRQITLQLYASYVYVSMAAYFSQHQVALKNFVRYFQRQSHRQRKHAELLIELQNQRGSSVYLRDLKRPNGDDWESGLEAMECAFHLEKNINQSLLYLCKLATTKGDPQLSNFVATHFLHDQVKILKELGSYLTDLRRLGAADSRLAEYVFDRLSLGGSDKED</sequence>
<dbReference type="InterPro" id="IPR001519">
    <property type="entry name" value="Ferritin"/>
</dbReference>
<dbReference type="PANTHER" id="PTHR11431:SF97">
    <property type="entry name" value="FERRITIN HEAVY POLYPEPTIDE-LIKE 17-RELATED"/>
    <property type="match status" value="1"/>
</dbReference>
<keyword evidence="4 5" id="KW-0408">Iron</keyword>
<dbReference type="InParanoid" id="H0XI11"/>
<reference evidence="8" key="2">
    <citation type="submission" date="2025-08" db="UniProtKB">
        <authorList>
            <consortium name="Ensembl"/>
        </authorList>
    </citation>
    <scope>IDENTIFICATION</scope>
</reference>
<dbReference type="FunFam" id="1.20.1260.10:FF:000016">
    <property type="entry name" value="Ferritin heavy chain"/>
    <property type="match status" value="1"/>
</dbReference>
<dbReference type="InterPro" id="IPR009040">
    <property type="entry name" value="Ferritin-like_diiron"/>
</dbReference>
<comment type="similarity">
    <text evidence="1 6">Belongs to the ferritin family.</text>
</comment>
<evidence type="ECO:0000256" key="6">
    <source>
        <dbReference type="RuleBase" id="RU361145"/>
    </source>
</evidence>
<feature type="domain" description="Ferritin-like diiron" evidence="7">
    <location>
        <begin position="11"/>
        <end position="160"/>
    </location>
</feature>
<dbReference type="Gene3D" id="1.20.1260.10">
    <property type="match status" value="1"/>
</dbReference>
<dbReference type="GO" id="GO:0005737">
    <property type="term" value="C:cytoplasm"/>
    <property type="evidence" value="ECO:0007669"/>
    <property type="project" value="TreeGrafter"/>
</dbReference>
<dbReference type="InterPro" id="IPR009078">
    <property type="entry name" value="Ferritin-like_SF"/>
</dbReference>
<evidence type="ECO:0000259" key="7">
    <source>
        <dbReference type="PROSITE" id="PS50905"/>
    </source>
</evidence>
<feature type="binding site" evidence="5">
    <location>
        <position position="142"/>
    </location>
    <ligand>
        <name>Fe cation</name>
        <dbReference type="ChEBI" id="CHEBI:24875"/>
        <label>2</label>
    </ligand>
</feature>
<evidence type="ECO:0000313" key="8">
    <source>
        <dbReference type="Ensembl" id="ENSOGAP00000015751.1"/>
    </source>
</evidence>
<dbReference type="CDD" id="cd01056">
    <property type="entry name" value="Euk_Ferritin"/>
    <property type="match status" value="1"/>
</dbReference>
<reference evidence="8" key="3">
    <citation type="submission" date="2025-09" db="UniProtKB">
        <authorList>
            <consortium name="Ensembl"/>
        </authorList>
    </citation>
    <scope>IDENTIFICATION</scope>
</reference>
<dbReference type="InterPro" id="IPR008331">
    <property type="entry name" value="Ferritin_DPS_dom"/>
</dbReference>
<evidence type="ECO:0000256" key="2">
    <source>
        <dbReference type="ARBA" id="ARBA00022434"/>
    </source>
</evidence>
<dbReference type="GO" id="GO:0006879">
    <property type="term" value="P:intracellular iron ion homeostasis"/>
    <property type="evidence" value="ECO:0007669"/>
    <property type="project" value="UniProtKB-KW"/>
</dbReference>
<proteinExistence type="inferred from homology"/>
<dbReference type="Ensembl" id="ENSOGAT00000032464.1">
    <property type="protein sequence ID" value="ENSOGAP00000015751.1"/>
    <property type="gene ID" value="ENSOGAG00000032604.1"/>
</dbReference>
<dbReference type="OMA" id="PECKAGV"/>
<evidence type="ECO:0000256" key="3">
    <source>
        <dbReference type="ARBA" id="ARBA00022723"/>
    </source>
</evidence>
<keyword evidence="9" id="KW-1185">Reference proteome</keyword>
<dbReference type="PROSITE" id="PS50905">
    <property type="entry name" value="FERRITIN_LIKE"/>
    <property type="match status" value="1"/>
</dbReference>
<dbReference type="Proteomes" id="UP000005225">
    <property type="component" value="Unassembled WGS sequence"/>
</dbReference>
<feature type="binding site" evidence="5">
    <location>
        <position position="108"/>
    </location>
    <ligand>
        <name>Fe cation</name>
        <dbReference type="ChEBI" id="CHEBI:24875"/>
        <label>2</label>
    </ligand>
</feature>
<dbReference type="SUPFAM" id="SSF47240">
    <property type="entry name" value="Ferritin-like"/>
    <property type="match status" value="1"/>
</dbReference>
<comment type="function">
    <text evidence="6">Stores iron in a soluble, non-toxic, readily available form. Important for iron homeostasis. Iron is taken up in the ferrous form and deposited as ferric hydroxides after oxidation.</text>
</comment>
<feature type="binding site" evidence="5">
    <location>
        <position position="66"/>
    </location>
    <ligand>
        <name>Fe cation</name>
        <dbReference type="ChEBI" id="CHEBI:24875"/>
        <label>1</label>
    </ligand>
</feature>
<evidence type="ECO:0000256" key="5">
    <source>
        <dbReference type="PIRSR" id="PIRSR601519-1"/>
    </source>
</evidence>
<dbReference type="GeneTree" id="ENSGT00950000182841"/>
<evidence type="ECO:0000256" key="1">
    <source>
        <dbReference type="ARBA" id="ARBA00007513"/>
    </source>
</evidence>
<dbReference type="InterPro" id="IPR012347">
    <property type="entry name" value="Ferritin-like"/>
</dbReference>
<evidence type="ECO:0000313" key="9">
    <source>
        <dbReference type="Proteomes" id="UP000005225"/>
    </source>
</evidence>
<dbReference type="STRING" id="30611.ENSOGAP00000015751"/>
<dbReference type="eggNOG" id="KOG2332">
    <property type="taxonomic scope" value="Eukaryota"/>
</dbReference>
<organism evidence="8 9">
    <name type="scientific">Otolemur garnettii</name>
    <name type="common">Small-eared galago</name>
    <name type="synonym">Garnett's greater bushbaby</name>
    <dbReference type="NCBI Taxonomy" id="30611"/>
    <lineage>
        <taxon>Eukaryota</taxon>
        <taxon>Metazoa</taxon>
        <taxon>Chordata</taxon>
        <taxon>Craniata</taxon>
        <taxon>Vertebrata</taxon>
        <taxon>Euteleostomi</taxon>
        <taxon>Mammalia</taxon>
        <taxon>Eutheria</taxon>
        <taxon>Euarchontoglires</taxon>
        <taxon>Primates</taxon>
        <taxon>Strepsirrhini</taxon>
        <taxon>Lorisiformes</taxon>
        <taxon>Galagidae</taxon>
        <taxon>Otolemur</taxon>
    </lineage>
</organism>
<dbReference type="AlphaFoldDB" id="H0XI11"/>
<protein>
    <recommendedName>
        <fullName evidence="6">Ferritin</fullName>
    </recommendedName>
</protein>
<keyword evidence="2 6" id="KW-0409">Iron storage</keyword>
<keyword evidence="3 5" id="KW-0479">Metal-binding</keyword>
<reference evidence="9" key="1">
    <citation type="submission" date="2011-03" db="EMBL/GenBank/DDBJ databases">
        <title>Version 3 of the genome sequence of Otolemur garnettii (Bushbaby).</title>
        <authorList>
            <consortium name="The Broad Institute Genome Sequencing Platform"/>
            <person name="Di Palma F."/>
            <person name="Johnson J."/>
            <person name="Lander E.S."/>
            <person name="Lindblad-Toh K."/>
            <person name="Jaffe D.B."/>
            <person name="Gnerre S."/>
            <person name="MacCallum I."/>
            <person name="Przybylski D."/>
            <person name="Ribeiro F.J."/>
            <person name="Burton J.N."/>
            <person name="Walker B.J."/>
            <person name="Sharpe T."/>
            <person name="Hall G."/>
        </authorList>
    </citation>
    <scope>NUCLEOTIDE SEQUENCE [LARGE SCALE GENOMIC DNA]</scope>
</reference>
<dbReference type="GO" id="GO:0008198">
    <property type="term" value="F:ferrous iron binding"/>
    <property type="evidence" value="ECO:0007669"/>
    <property type="project" value="TreeGrafter"/>
</dbReference>
<evidence type="ECO:0000256" key="4">
    <source>
        <dbReference type="ARBA" id="ARBA00023004"/>
    </source>
</evidence>
<dbReference type="GO" id="GO:0004322">
    <property type="term" value="F:ferroxidase activity"/>
    <property type="evidence" value="ECO:0007669"/>
    <property type="project" value="UniProtKB-ARBA"/>
</dbReference>
<dbReference type="GO" id="GO:0008199">
    <property type="term" value="F:ferric iron binding"/>
    <property type="evidence" value="ECO:0007669"/>
    <property type="project" value="InterPro"/>
</dbReference>
<dbReference type="PANTHER" id="PTHR11431">
    <property type="entry name" value="FERRITIN"/>
    <property type="match status" value="1"/>
</dbReference>